<dbReference type="InterPro" id="IPR050858">
    <property type="entry name" value="Mal-CoA-ACP_Trans/PKS_FabD"/>
</dbReference>
<dbReference type="GO" id="GO:0004314">
    <property type="term" value="F:[acyl-carrier-protein] S-malonyltransferase activity"/>
    <property type="evidence" value="ECO:0007669"/>
    <property type="project" value="UniProtKB-EC"/>
</dbReference>
<dbReference type="InterPro" id="IPR016036">
    <property type="entry name" value="Malonyl_transacylase_ACP-bd"/>
</dbReference>
<reference evidence="7" key="1">
    <citation type="journal article" date="2015" name="Proc. Natl. Acad. Sci. U.S.A.">
        <title>Networks of energetic and metabolic interactions define dynamics in microbial communities.</title>
        <authorList>
            <person name="Embree M."/>
            <person name="Liu J.K."/>
            <person name="Al-Bassam M.M."/>
            <person name="Zengler K."/>
        </authorList>
    </citation>
    <scope>NUCLEOTIDE SEQUENCE</scope>
</reference>
<evidence type="ECO:0000256" key="5">
    <source>
        <dbReference type="ARBA" id="ARBA00048462"/>
    </source>
</evidence>
<dbReference type="InterPro" id="IPR016035">
    <property type="entry name" value="Acyl_Trfase/lysoPLipase"/>
</dbReference>
<evidence type="ECO:0000256" key="3">
    <source>
        <dbReference type="ARBA" id="ARBA00022679"/>
    </source>
</evidence>
<dbReference type="Gene3D" id="3.30.70.250">
    <property type="entry name" value="Malonyl-CoA ACP transacylase, ACP-binding"/>
    <property type="match status" value="1"/>
</dbReference>
<evidence type="ECO:0000256" key="2">
    <source>
        <dbReference type="ARBA" id="ARBA00013258"/>
    </source>
</evidence>
<evidence type="ECO:0000313" key="7">
    <source>
        <dbReference type="EMBL" id="KUG03915.1"/>
    </source>
</evidence>
<evidence type="ECO:0000256" key="1">
    <source>
        <dbReference type="ARBA" id="ARBA00008217"/>
    </source>
</evidence>
<dbReference type="Gene3D" id="3.40.366.10">
    <property type="entry name" value="Malonyl-Coenzyme A Acyl Carrier Protein, domain 2"/>
    <property type="match status" value="1"/>
</dbReference>
<name>A0A0W8E5K8_9ZZZZ</name>
<dbReference type="GO" id="GO:0006633">
    <property type="term" value="P:fatty acid biosynthetic process"/>
    <property type="evidence" value="ECO:0007669"/>
    <property type="project" value="TreeGrafter"/>
</dbReference>
<dbReference type="SUPFAM" id="SSF52151">
    <property type="entry name" value="FabD/lysophospholipase-like"/>
    <property type="match status" value="1"/>
</dbReference>
<organism evidence="7">
    <name type="scientific">hydrocarbon metagenome</name>
    <dbReference type="NCBI Taxonomy" id="938273"/>
    <lineage>
        <taxon>unclassified sequences</taxon>
        <taxon>metagenomes</taxon>
        <taxon>ecological metagenomes</taxon>
    </lineage>
</organism>
<dbReference type="FunFam" id="3.30.70.250:FF:000001">
    <property type="entry name" value="Malonyl CoA-acyl carrier protein transacylase"/>
    <property type="match status" value="1"/>
</dbReference>
<comment type="similarity">
    <text evidence="1">Belongs to the FabD family.</text>
</comment>
<feature type="domain" description="Malonyl-CoA:ACP transacylase (MAT)" evidence="6">
    <location>
        <begin position="7"/>
        <end position="293"/>
    </location>
</feature>
<keyword evidence="3 7" id="KW-0808">Transferase</keyword>
<dbReference type="EC" id="2.3.1.39" evidence="2"/>
<dbReference type="Pfam" id="PF00698">
    <property type="entry name" value="Acyl_transf_1"/>
    <property type="match status" value="1"/>
</dbReference>
<comment type="catalytic activity">
    <reaction evidence="5">
        <text>holo-[ACP] + malonyl-CoA = malonyl-[ACP] + CoA</text>
        <dbReference type="Rhea" id="RHEA:41792"/>
        <dbReference type="Rhea" id="RHEA-COMP:9623"/>
        <dbReference type="Rhea" id="RHEA-COMP:9685"/>
        <dbReference type="ChEBI" id="CHEBI:57287"/>
        <dbReference type="ChEBI" id="CHEBI:57384"/>
        <dbReference type="ChEBI" id="CHEBI:64479"/>
        <dbReference type="ChEBI" id="CHEBI:78449"/>
        <dbReference type="EC" id="2.3.1.39"/>
    </reaction>
</comment>
<keyword evidence="4 7" id="KW-0012">Acyltransferase</keyword>
<dbReference type="PANTHER" id="PTHR42681:SF1">
    <property type="entry name" value="MALONYL-COA-ACYL CARRIER PROTEIN TRANSACYLASE, MITOCHONDRIAL"/>
    <property type="match status" value="1"/>
</dbReference>
<gene>
    <name evidence="7" type="ORF">ASZ90_018695</name>
</gene>
<dbReference type="SUPFAM" id="SSF55048">
    <property type="entry name" value="Probable ACP-binding domain of malonyl-CoA ACP transacylase"/>
    <property type="match status" value="1"/>
</dbReference>
<proteinExistence type="inferred from homology"/>
<accession>A0A0W8E5K8</accession>
<protein>
    <recommendedName>
        <fullName evidence="2">[acyl-carrier-protein] S-malonyltransferase</fullName>
        <ecNumber evidence="2">2.3.1.39</ecNumber>
    </recommendedName>
</protein>
<dbReference type="EMBL" id="LNQE01001865">
    <property type="protein sequence ID" value="KUG03915.1"/>
    <property type="molecule type" value="Genomic_DNA"/>
</dbReference>
<dbReference type="InterPro" id="IPR004410">
    <property type="entry name" value="Malonyl_CoA-ACP_transAc_FabD"/>
</dbReference>
<dbReference type="PIRSF" id="PIRSF000446">
    <property type="entry name" value="Mct"/>
    <property type="match status" value="1"/>
</dbReference>
<dbReference type="InterPro" id="IPR024925">
    <property type="entry name" value="Malonyl_CoA-ACP_transAc"/>
</dbReference>
<dbReference type="GO" id="GO:0005829">
    <property type="term" value="C:cytosol"/>
    <property type="evidence" value="ECO:0007669"/>
    <property type="project" value="TreeGrafter"/>
</dbReference>
<evidence type="ECO:0000256" key="4">
    <source>
        <dbReference type="ARBA" id="ARBA00023315"/>
    </source>
</evidence>
<dbReference type="InterPro" id="IPR001227">
    <property type="entry name" value="Ac_transferase_dom_sf"/>
</dbReference>
<sequence>MPGIAFIFPGQGAQHLGMGKDLYDNYQEAARVFDTADALAGYKLSEICFEGPLDILNQTVYAQPALLVAGLAAYEVVKSRGATPVMMAGLSLGEYTALVAAGAITFEDALPLVQNRARLMQEAVPLGEGAMAAIFGLDKEQILAACDKETGIVDIGNYNCPGQVVITGAKDAVDNVCAVLKEAGAKVIPLAVSVPAHSRLLYDAAVKLQPRLEAIDWQEPRVGVVSNVNARENPAHELEELLMKQIYYPVLWEQSVRYMMEKVDYFIEVGPGSTLSGLIRKIDKNRVLGQVNDVKTLEKTLEKVKSL</sequence>
<evidence type="ECO:0000259" key="6">
    <source>
        <dbReference type="SMART" id="SM00827"/>
    </source>
</evidence>
<dbReference type="NCBIfam" id="TIGR00128">
    <property type="entry name" value="fabD"/>
    <property type="match status" value="1"/>
</dbReference>
<dbReference type="InterPro" id="IPR014043">
    <property type="entry name" value="Acyl_transferase_dom"/>
</dbReference>
<dbReference type="PANTHER" id="PTHR42681">
    <property type="entry name" value="MALONYL-COA-ACYL CARRIER PROTEIN TRANSACYLASE, MITOCHONDRIAL"/>
    <property type="match status" value="1"/>
</dbReference>
<comment type="caution">
    <text evidence="7">The sequence shown here is derived from an EMBL/GenBank/DDBJ whole genome shotgun (WGS) entry which is preliminary data.</text>
</comment>
<dbReference type="AlphaFoldDB" id="A0A0W8E5K8"/>
<dbReference type="SMART" id="SM00827">
    <property type="entry name" value="PKS_AT"/>
    <property type="match status" value="1"/>
</dbReference>